<dbReference type="Proteomes" id="UP000525078">
    <property type="component" value="Unassembled WGS sequence"/>
</dbReference>
<evidence type="ECO:0000259" key="1">
    <source>
        <dbReference type="Pfam" id="PF03732"/>
    </source>
</evidence>
<comment type="caution">
    <text evidence="2">The sequence shown here is derived from an EMBL/GenBank/DDBJ whole genome shotgun (WGS) entry which is preliminary data.</text>
</comment>
<proteinExistence type="predicted"/>
<sequence>MQVVKFVEDWWKTLPPKSIQSWKDLQSMFKKQFVATKDYDMERMMEAVTRTKFNDDMKLLALTSRISIRSLLWGELQRKRSYTLSNFLSRA</sequence>
<accession>A0A7J6EQ23</accession>
<name>A0A7J6EQ23_CANSA</name>
<dbReference type="AlphaFoldDB" id="A0A7J6EQ23"/>
<reference evidence="2 3" key="1">
    <citation type="journal article" date="2020" name="bioRxiv">
        <title>Sequence and annotation of 42 cannabis genomes reveals extensive copy number variation in cannabinoid synthesis and pathogen resistance genes.</title>
        <authorList>
            <person name="Mckernan K.J."/>
            <person name="Helbert Y."/>
            <person name="Kane L.T."/>
            <person name="Ebling H."/>
            <person name="Zhang L."/>
            <person name="Liu B."/>
            <person name="Eaton Z."/>
            <person name="Mclaughlin S."/>
            <person name="Kingan S."/>
            <person name="Baybayan P."/>
            <person name="Concepcion G."/>
            <person name="Jordan M."/>
            <person name="Riva A."/>
            <person name="Barbazuk W."/>
            <person name="Harkins T."/>
        </authorList>
    </citation>
    <scope>NUCLEOTIDE SEQUENCE [LARGE SCALE GENOMIC DNA]</scope>
    <source>
        <strain evidence="3">cv. Jamaican Lion 4</strain>
        <tissue evidence="2">Leaf</tissue>
    </source>
</reference>
<evidence type="ECO:0000313" key="2">
    <source>
        <dbReference type="EMBL" id="KAF4360532.1"/>
    </source>
</evidence>
<organism evidence="2 3">
    <name type="scientific">Cannabis sativa</name>
    <name type="common">Hemp</name>
    <name type="synonym">Marijuana</name>
    <dbReference type="NCBI Taxonomy" id="3483"/>
    <lineage>
        <taxon>Eukaryota</taxon>
        <taxon>Viridiplantae</taxon>
        <taxon>Streptophyta</taxon>
        <taxon>Embryophyta</taxon>
        <taxon>Tracheophyta</taxon>
        <taxon>Spermatophyta</taxon>
        <taxon>Magnoliopsida</taxon>
        <taxon>eudicotyledons</taxon>
        <taxon>Gunneridae</taxon>
        <taxon>Pentapetalae</taxon>
        <taxon>rosids</taxon>
        <taxon>fabids</taxon>
        <taxon>Rosales</taxon>
        <taxon>Cannabaceae</taxon>
        <taxon>Cannabis</taxon>
    </lineage>
</organism>
<dbReference type="EMBL" id="JAATIP010000202">
    <property type="protein sequence ID" value="KAF4360532.1"/>
    <property type="molecule type" value="Genomic_DNA"/>
</dbReference>
<feature type="domain" description="Retrotransposon gag" evidence="1">
    <location>
        <begin position="9"/>
        <end position="42"/>
    </location>
</feature>
<gene>
    <name evidence="2" type="ORF">F8388_000831</name>
</gene>
<dbReference type="Pfam" id="PF03732">
    <property type="entry name" value="Retrotrans_gag"/>
    <property type="match status" value="1"/>
</dbReference>
<evidence type="ECO:0000313" key="3">
    <source>
        <dbReference type="Proteomes" id="UP000525078"/>
    </source>
</evidence>
<dbReference type="InterPro" id="IPR005162">
    <property type="entry name" value="Retrotrans_gag_dom"/>
</dbReference>
<protein>
    <recommendedName>
        <fullName evidence="1">Retrotransposon gag domain-containing protein</fullName>
    </recommendedName>
</protein>